<feature type="transmembrane region" description="Helical" evidence="8">
    <location>
        <begin position="106"/>
        <end position="125"/>
    </location>
</feature>
<dbReference type="PANTHER" id="PTHR30445">
    <property type="entry name" value="K(+)_H(+) ANTIPORTER SUBUNIT KHTT"/>
    <property type="match status" value="1"/>
</dbReference>
<evidence type="ECO:0000256" key="4">
    <source>
        <dbReference type="ARBA" id="ARBA00022475"/>
    </source>
</evidence>
<feature type="transmembrane region" description="Helical" evidence="8">
    <location>
        <begin position="384"/>
        <end position="404"/>
    </location>
</feature>
<evidence type="ECO:0000313" key="10">
    <source>
        <dbReference type="EMBL" id="PVX49785.1"/>
    </source>
</evidence>
<dbReference type="RefSeq" id="WP_116617144.1">
    <property type="nucleotide sequence ID" value="NZ_QENY01000019.1"/>
</dbReference>
<dbReference type="NCBIfam" id="NF003007">
    <property type="entry name" value="PRK03818.1"/>
    <property type="match status" value="1"/>
</dbReference>
<sequence length="562" mass="60857">MEIIVNLFRGFPEFWGGGVAHSVMILALVITAGLYLGRIKVKGLSLGLAWILFVGLILGHFNFNLDVHLLHFLKEFGLILFVYSIGLEVGPGFFSSFTKGSKTLNVLVTIVIAISLVSAVGVFYLSDTPLTTVVGILSGAVTNTPGLGTAQQAYSDLRGIDAPTIATGYAVAYPMGVLGVILSFLILKWVLRINVNDEEKAAEGGIGHLENITLNTFSIRMSNDTINGTTVKHIRELLKRDFMISRIYRAKDGRHDEVVDSRTVVHVGDTLLIVARPADQEPICALLGECVEMHWEKFGNELVSRQILITKTAVNGKSIEQMRIRSTFGVNITRVSRSGVDLVATPKLRLQMGDRVTVVGKELAISHVGKVFGNSERRLNDPNLIPIFLGIMLGCILANVPFVLPGISATLRLGLTGGPLIVALLVGYFGPKHNLVTYNTLSANLMLRQFGLCIFLACVGLGTGSQFVQTVATQAGLTWIGYGLIITMIPMLIGGLIGRYVFHINYFTLLGVLAGANTNPPALAYVNDMTQSNSPAVGYSAVYPFAMFMRIVTIQIMIFVLG</sequence>
<evidence type="ECO:0000256" key="1">
    <source>
        <dbReference type="ARBA" id="ARBA00004651"/>
    </source>
</evidence>
<comment type="caution">
    <text evidence="10">The sequence shown here is derived from an EMBL/GenBank/DDBJ whole genome shotgun (WGS) entry which is preliminary data.</text>
</comment>
<feature type="domain" description="RCK C-terminal" evidence="9">
    <location>
        <begin position="289"/>
        <end position="374"/>
    </location>
</feature>
<evidence type="ECO:0000256" key="3">
    <source>
        <dbReference type="ARBA" id="ARBA00022448"/>
    </source>
</evidence>
<evidence type="ECO:0000256" key="5">
    <source>
        <dbReference type="ARBA" id="ARBA00022692"/>
    </source>
</evidence>
<dbReference type="AlphaFoldDB" id="A0A2U0U1G3"/>
<dbReference type="Proteomes" id="UP000245870">
    <property type="component" value="Unassembled WGS sequence"/>
</dbReference>
<dbReference type="OrthoDB" id="9155749at2"/>
<accession>A0A2U0U1G3</accession>
<keyword evidence="5 8" id="KW-0812">Transmembrane</keyword>
<feature type="transmembrane region" description="Helical" evidence="8">
    <location>
        <begin position="450"/>
        <end position="467"/>
    </location>
</feature>
<feature type="transmembrane region" description="Helical" evidence="8">
    <location>
        <begin position="43"/>
        <end position="63"/>
    </location>
</feature>
<dbReference type="PROSITE" id="PS51202">
    <property type="entry name" value="RCK_C"/>
    <property type="match status" value="1"/>
</dbReference>
<proteinExistence type="inferred from homology"/>
<reference evidence="10 11" key="1">
    <citation type="submission" date="2018-05" db="EMBL/GenBank/DDBJ databases">
        <title>Genomic Encyclopedia of Type Strains, Phase IV (KMG-IV): sequencing the most valuable type-strain genomes for metagenomic binning, comparative biology and taxonomic classification.</title>
        <authorList>
            <person name="Goeker M."/>
        </authorList>
    </citation>
    <scope>NUCLEOTIDE SEQUENCE [LARGE SCALE GENOMIC DNA]</scope>
    <source>
        <strain evidence="10 11">DSM 100333</strain>
    </source>
</reference>
<evidence type="ECO:0000313" key="11">
    <source>
        <dbReference type="Proteomes" id="UP000245870"/>
    </source>
</evidence>
<name>A0A2U0U1G3_9BACT</name>
<dbReference type="Pfam" id="PF02080">
    <property type="entry name" value="TrkA_C"/>
    <property type="match status" value="1"/>
</dbReference>
<dbReference type="Gene3D" id="3.30.70.1450">
    <property type="entry name" value="Regulator of K+ conductance, C-terminal domain"/>
    <property type="match status" value="2"/>
</dbReference>
<evidence type="ECO:0000256" key="8">
    <source>
        <dbReference type="SAM" id="Phobius"/>
    </source>
</evidence>
<dbReference type="EMBL" id="QENY01000019">
    <property type="protein sequence ID" value="PVX49785.1"/>
    <property type="molecule type" value="Genomic_DNA"/>
</dbReference>
<keyword evidence="4" id="KW-1003">Cell membrane</keyword>
<dbReference type="InterPro" id="IPR036721">
    <property type="entry name" value="RCK_C_sf"/>
</dbReference>
<dbReference type="InterPro" id="IPR006512">
    <property type="entry name" value="YidE_YbjL"/>
</dbReference>
<comment type="similarity">
    <text evidence="2">Belongs to the AAE transporter (TC 2.A.81) family.</text>
</comment>
<comment type="subcellular location">
    <subcellularLocation>
        <location evidence="1">Cell membrane</location>
        <topology evidence="1">Multi-pass membrane protein</topology>
    </subcellularLocation>
</comment>
<dbReference type="GO" id="GO:0006813">
    <property type="term" value="P:potassium ion transport"/>
    <property type="evidence" value="ECO:0007669"/>
    <property type="project" value="InterPro"/>
</dbReference>
<feature type="transmembrane region" description="Helical" evidence="8">
    <location>
        <begin position="75"/>
        <end position="94"/>
    </location>
</feature>
<feature type="transmembrane region" description="Helical" evidence="8">
    <location>
        <begin position="542"/>
        <end position="561"/>
    </location>
</feature>
<dbReference type="InterPro" id="IPR050144">
    <property type="entry name" value="AAE_transporter"/>
</dbReference>
<evidence type="ECO:0000256" key="2">
    <source>
        <dbReference type="ARBA" id="ARBA00009854"/>
    </source>
</evidence>
<evidence type="ECO:0000256" key="7">
    <source>
        <dbReference type="ARBA" id="ARBA00023136"/>
    </source>
</evidence>
<dbReference type="PANTHER" id="PTHR30445:SF3">
    <property type="entry name" value="TRANSPORT PROTEIN YIDE-RELATED"/>
    <property type="match status" value="1"/>
</dbReference>
<dbReference type="GO" id="GO:0008324">
    <property type="term" value="F:monoatomic cation transmembrane transporter activity"/>
    <property type="evidence" value="ECO:0007669"/>
    <property type="project" value="InterPro"/>
</dbReference>
<dbReference type="InterPro" id="IPR006037">
    <property type="entry name" value="RCK_C"/>
</dbReference>
<feature type="transmembrane region" description="Helical" evidence="8">
    <location>
        <begin position="171"/>
        <end position="191"/>
    </location>
</feature>
<dbReference type="GO" id="GO:0005886">
    <property type="term" value="C:plasma membrane"/>
    <property type="evidence" value="ECO:0007669"/>
    <property type="project" value="UniProtKB-SubCell"/>
</dbReference>
<keyword evidence="6 8" id="KW-1133">Transmembrane helix</keyword>
<dbReference type="Pfam" id="PF06826">
    <property type="entry name" value="Asp-Al_Ex"/>
    <property type="match status" value="2"/>
</dbReference>
<protein>
    <submittedName>
        <fullName evidence="10">Putative transport protein</fullName>
    </submittedName>
</protein>
<keyword evidence="7 8" id="KW-0472">Membrane</keyword>
<feature type="transmembrane region" description="Helical" evidence="8">
    <location>
        <begin position="14"/>
        <end position="36"/>
    </location>
</feature>
<feature type="transmembrane region" description="Helical" evidence="8">
    <location>
        <begin position="410"/>
        <end position="429"/>
    </location>
</feature>
<keyword evidence="3" id="KW-0813">Transport</keyword>
<gene>
    <name evidence="10" type="ORF">C7379_11944</name>
</gene>
<feature type="transmembrane region" description="Helical" evidence="8">
    <location>
        <begin position="504"/>
        <end position="522"/>
    </location>
</feature>
<dbReference type="NCBIfam" id="TIGR01625">
    <property type="entry name" value="YidE_YbjL_dupl"/>
    <property type="match status" value="2"/>
</dbReference>
<keyword evidence="11" id="KW-1185">Reference proteome</keyword>
<evidence type="ECO:0000259" key="9">
    <source>
        <dbReference type="PROSITE" id="PS51202"/>
    </source>
</evidence>
<organism evidence="10 11">
    <name type="scientific">Hallella colorans</name>
    <dbReference type="NCBI Taxonomy" id="1703337"/>
    <lineage>
        <taxon>Bacteria</taxon>
        <taxon>Pseudomonadati</taxon>
        <taxon>Bacteroidota</taxon>
        <taxon>Bacteroidia</taxon>
        <taxon>Bacteroidales</taxon>
        <taxon>Prevotellaceae</taxon>
        <taxon>Hallella</taxon>
    </lineage>
</organism>
<dbReference type="SUPFAM" id="SSF116726">
    <property type="entry name" value="TrkA C-terminal domain-like"/>
    <property type="match status" value="2"/>
</dbReference>
<evidence type="ECO:0000256" key="6">
    <source>
        <dbReference type="ARBA" id="ARBA00022989"/>
    </source>
</evidence>
<feature type="transmembrane region" description="Helical" evidence="8">
    <location>
        <begin position="479"/>
        <end position="497"/>
    </location>
</feature>